<dbReference type="EMBL" id="LAZR01039697">
    <property type="protein sequence ID" value="KKL16354.1"/>
    <property type="molecule type" value="Genomic_DNA"/>
</dbReference>
<proteinExistence type="predicted"/>
<feature type="non-terminal residue" evidence="1">
    <location>
        <position position="66"/>
    </location>
</feature>
<evidence type="ECO:0000313" key="1">
    <source>
        <dbReference type="EMBL" id="KKL16354.1"/>
    </source>
</evidence>
<organism evidence="1">
    <name type="scientific">marine sediment metagenome</name>
    <dbReference type="NCBI Taxonomy" id="412755"/>
    <lineage>
        <taxon>unclassified sequences</taxon>
        <taxon>metagenomes</taxon>
        <taxon>ecological metagenomes</taxon>
    </lineage>
</organism>
<dbReference type="AlphaFoldDB" id="A0A0F9B356"/>
<evidence type="ECO:0008006" key="2">
    <source>
        <dbReference type="Google" id="ProtNLM"/>
    </source>
</evidence>
<name>A0A0F9B356_9ZZZZ</name>
<gene>
    <name evidence="1" type="ORF">LCGC14_2496410</name>
</gene>
<accession>A0A0F9B356</accession>
<protein>
    <recommendedName>
        <fullName evidence="2">Transposase putative helix-turn-helix domain-containing protein</fullName>
    </recommendedName>
</protein>
<comment type="caution">
    <text evidence="1">The sequence shown here is derived from an EMBL/GenBank/DDBJ whole genome shotgun (WGS) entry which is preliminary data.</text>
</comment>
<reference evidence="1" key="1">
    <citation type="journal article" date="2015" name="Nature">
        <title>Complex archaea that bridge the gap between prokaryotes and eukaryotes.</title>
        <authorList>
            <person name="Spang A."/>
            <person name="Saw J.H."/>
            <person name="Jorgensen S.L."/>
            <person name="Zaremba-Niedzwiedzka K."/>
            <person name="Martijn J."/>
            <person name="Lind A.E."/>
            <person name="van Eijk R."/>
            <person name="Schleper C."/>
            <person name="Guy L."/>
            <person name="Ettema T.J."/>
        </authorList>
    </citation>
    <scope>NUCLEOTIDE SEQUENCE</scope>
</reference>
<sequence>MRLITKIKLQANSEQKLLLKQTLGVCKEACEFVSSIVFLSNTKNKYDLQKLLYHEVKEDFNLSAQT</sequence>